<dbReference type="Gene3D" id="3.30.2290.10">
    <property type="entry name" value="PmbA/TldD superfamily"/>
    <property type="match status" value="1"/>
</dbReference>
<dbReference type="InterPro" id="IPR035068">
    <property type="entry name" value="TldD/PmbA_N"/>
</dbReference>
<comment type="similarity">
    <text evidence="1">Belongs to the peptidase U62 family.</text>
</comment>
<organism evidence="3 4">
    <name type="scientific">Methylohalomonas lacus</name>
    <dbReference type="NCBI Taxonomy" id="398773"/>
    <lineage>
        <taxon>Bacteria</taxon>
        <taxon>Pseudomonadati</taxon>
        <taxon>Pseudomonadota</taxon>
        <taxon>Gammaproteobacteria</taxon>
        <taxon>Methylohalomonadales</taxon>
        <taxon>Methylohalomonadaceae</taxon>
        <taxon>Methylohalomonas</taxon>
    </lineage>
</organism>
<comment type="caution">
    <text evidence="3">The sequence shown here is derived from an EMBL/GenBank/DDBJ whole genome shotgun (WGS) entry which is preliminary data.</text>
</comment>
<evidence type="ECO:0000313" key="3">
    <source>
        <dbReference type="EMBL" id="MCS3902487.1"/>
    </source>
</evidence>
<keyword evidence="3" id="KW-0645">Protease</keyword>
<reference evidence="3" key="1">
    <citation type="submission" date="2022-08" db="EMBL/GenBank/DDBJ databases">
        <title>Genomic Encyclopedia of Type Strains, Phase III (KMG-III): the genomes of soil and plant-associated and newly described type strains.</title>
        <authorList>
            <person name="Whitman W."/>
        </authorList>
    </citation>
    <scope>NUCLEOTIDE SEQUENCE</scope>
    <source>
        <strain evidence="3">HMT 1</strain>
    </source>
</reference>
<evidence type="ECO:0000259" key="2">
    <source>
        <dbReference type="Pfam" id="PF19289"/>
    </source>
</evidence>
<proteinExistence type="inferred from homology"/>
<dbReference type="SUPFAM" id="SSF111283">
    <property type="entry name" value="Putative modulator of DNA gyrase, PmbA/TldD"/>
    <property type="match status" value="1"/>
</dbReference>
<evidence type="ECO:0000256" key="1">
    <source>
        <dbReference type="ARBA" id="ARBA00005836"/>
    </source>
</evidence>
<dbReference type="Pfam" id="PF19289">
    <property type="entry name" value="PmbA_TldD_3rd"/>
    <property type="match status" value="1"/>
</dbReference>
<keyword evidence="4" id="KW-1185">Reference proteome</keyword>
<dbReference type="InterPro" id="IPR045569">
    <property type="entry name" value="Metalloprtase-TldD/E_C"/>
</dbReference>
<dbReference type="AlphaFoldDB" id="A0AAE3L509"/>
<dbReference type="EMBL" id="JANUCT010000003">
    <property type="protein sequence ID" value="MCS3902487.1"/>
    <property type="molecule type" value="Genomic_DNA"/>
</dbReference>
<name>A0AAE3L509_9GAMM</name>
<dbReference type="GO" id="GO:0005829">
    <property type="term" value="C:cytosol"/>
    <property type="evidence" value="ECO:0007669"/>
    <property type="project" value="TreeGrafter"/>
</dbReference>
<protein>
    <submittedName>
        <fullName evidence="3">Zn-dependent protease</fullName>
    </submittedName>
</protein>
<dbReference type="PANTHER" id="PTHR30624:SF10">
    <property type="entry name" value="CONSERVED PROTEIN"/>
    <property type="match status" value="1"/>
</dbReference>
<dbReference type="Proteomes" id="UP001204445">
    <property type="component" value="Unassembled WGS sequence"/>
</dbReference>
<accession>A0AAE3L509</accession>
<dbReference type="RefSeq" id="WP_259054028.1">
    <property type="nucleotide sequence ID" value="NZ_JANUCT010000003.1"/>
</dbReference>
<sequence>MTESLTDIVRRFRRQAPAGCDWSLRLVDETEEHLLVRRHVAEPPLRALSRGACISVNVAGSCAYAASADLSNAGLLRAFEQARQLAEQLKPLQLYPRTDSIAPDGSGDYVSPVQRPWSSWSLAEKYDYLRLLNEQLASDAAIVDWAAGLGYRRAEVLIAGAEHQVRQQFEFISPALGAVANRADDTQTRSYGDDRPAQAGLEHLEAIGFQAAAERTAQQALELLRAEECPDRQCDVLLMPGQMMLQIHESIGHPLELDRILGDERNYAGTSFVTADMFGQYQYGSSLLNVVFEPDVPGELASYAFDDNGSPAERQYLIRNGLLLRALGGTESQQRAGLPGVANARTSSWNRPPIDRMANINIEPGDSSMTELIAGIEDGILMDTNRSWSIDDSRNKFQFGCEYARRIENGTLGAVIKNPNYRGISAQFWRNLKAVGNVDTWAAHGVHTCGKGEPNQALYSGHAAPACVFTDVAVFGGD</sequence>
<dbReference type="InterPro" id="IPR051463">
    <property type="entry name" value="Peptidase_U62_metallo"/>
</dbReference>
<dbReference type="InterPro" id="IPR036059">
    <property type="entry name" value="TldD/PmbA_sf"/>
</dbReference>
<dbReference type="PANTHER" id="PTHR30624">
    <property type="entry name" value="UNCHARACTERIZED PROTEIN TLDD AND PMBA"/>
    <property type="match status" value="1"/>
</dbReference>
<dbReference type="GO" id="GO:0006508">
    <property type="term" value="P:proteolysis"/>
    <property type="evidence" value="ECO:0007669"/>
    <property type="project" value="UniProtKB-KW"/>
</dbReference>
<keyword evidence="3" id="KW-0378">Hydrolase</keyword>
<evidence type="ECO:0000313" key="4">
    <source>
        <dbReference type="Proteomes" id="UP001204445"/>
    </source>
</evidence>
<feature type="domain" description="Metalloprotease TldD/E C-terminal" evidence="2">
    <location>
        <begin position="233"/>
        <end position="474"/>
    </location>
</feature>
<gene>
    <name evidence="3" type="ORF">J2T55_000491</name>
</gene>
<dbReference type="GO" id="GO:0008237">
    <property type="term" value="F:metallopeptidase activity"/>
    <property type="evidence" value="ECO:0007669"/>
    <property type="project" value="UniProtKB-KW"/>
</dbReference>